<evidence type="ECO:0000256" key="6">
    <source>
        <dbReference type="ARBA" id="ARBA00023180"/>
    </source>
</evidence>
<dbReference type="KEGG" id="alti:ALE3EI_1732"/>
<dbReference type="InterPro" id="IPR008947">
    <property type="entry name" value="PLipase_C/P1_nuclease_dom_sf"/>
</dbReference>
<name>A0A7G8PVB7_9FLAO</name>
<keyword evidence="5" id="KW-1015">Disulfide bond</keyword>
<dbReference type="CDD" id="cd11010">
    <property type="entry name" value="S1-P1_nuclease"/>
    <property type="match status" value="1"/>
</dbReference>
<evidence type="ECO:0000256" key="1">
    <source>
        <dbReference type="ARBA" id="ARBA00022722"/>
    </source>
</evidence>
<dbReference type="PANTHER" id="PTHR33146:SF26">
    <property type="entry name" value="ENDONUCLEASE 4"/>
    <property type="match status" value="1"/>
</dbReference>
<evidence type="ECO:0000256" key="4">
    <source>
        <dbReference type="ARBA" id="ARBA00022801"/>
    </source>
</evidence>
<dbReference type="GO" id="GO:0004519">
    <property type="term" value="F:endonuclease activity"/>
    <property type="evidence" value="ECO:0007669"/>
    <property type="project" value="UniProtKB-KW"/>
</dbReference>
<reference evidence="7 8" key="1">
    <citation type="submission" date="2020-04" db="EMBL/GenBank/DDBJ databases">
        <title>Genome sequence of Altibacter aquimarinus strain ALE3EI.</title>
        <authorList>
            <person name="Oh H.-M."/>
            <person name="Jang D."/>
        </authorList>
    </citation>
    <scope>NUCLEOTIDE SEQUENCE [LARGE SCALE GENOMIC DNA]</scope>
    <source>
        <strain evidence="7 8">ALE3EI</strain>
    </source>
</reference>
<sequence length="259" mass="29978">MKYLKIVILFPLIAVICGFTSEDWGRTGHRATGAIAEQHLTKKAKRQIGQLLDGKSLALVSTYADEIRSDDAYREYAPWHYVNFPFDLTYDSHPKSEQGDIYVAINTCIAVLKDKNSSKEKKAFHLKLLVHFVGDLHQPLHVGIAEDRGGNRFQVQWFDEGTNLHRVWDEELIESFQMSYSELAENTKMLSEIELENIKKGSVKDWMNESRRLCVKIYETTESGENLGYRYMYDYMDVVREQLQRGGIRLAVLLNEIFD</sequence>
<organism evidence="7 8">
    <name type="scientific">Constantimarinum furrinae</name>
    <dbReference type="NCBI Taxonomy" id="2562285"/>
    <lineage>
        <taxon>Bacteria</taxon>
        <taxon>Pseudomonadati</taxon>
        <taxon>Bacteroidota</taxon>
        <taxon>Flavobacteriia</taxon>
        <taxon>Flavobacteriales</taxon>
        <taxon>Flavobacteriaceae</taxon>
        <taxon>Altibacter/Constantimarinum group</taxon>
        <taxon>Constantimarinum</taxon>
    </lineage>
</organism>
<keyword evidence="2" id="KW-0479">Metal-binding</keyword>
<keyword evidence="3" id="KW-0255">Endonuclease</keyword>
<dbReference type="GO" id="GO:0016788">
    <property type="term" value="F:hydrolase activity, acting on ester bonds"/>
    <property type="evidence" value="ECO:0007669"/>
    <property type="project" value="InterPro"/>
</dbReference>
<dbReference type="Gene3D" id="1.10.575.10">
    <property type="entry name" value="P1 Nuclease"/>
    <property type="match status" value="1"/>
</dbReference>
<evidence type="ECO:0000256" key="2">
    <source>
        <dbReference type="ARBA" id="ARBA00022723"/>
    </source>
</evidence>
<keyword evidence="8" id="KW-1185">Reference proteome</keyword>
<dbReference type="SUPFAM" id="SSF48537">
    <property type="entry name" value="Phospholipase C/P1 nuclease"/>
    <property type="match status" value="1"/>
</dbReference>
<dbReference type="EMBL" id="CP052909">
    <property type="protein sequence ID" value="QNJ98283.1"/>
    <property type="molecule type" value="Genomic_DNA"/>
</dbReference>
<keyword evidence="4" id="KW-0378">Hydrolase</keyword>
<dbReference type="RefSeq" id="WP_186987889.1">
    <property type="nucleotide sequence ID" value="NZ_CP052909.1"/>
</dbReference>
<accession>A0A7G8PVB7</accession>
<dbReference type="GO" id="GO:0003676">
    <property type="term" value="F:nucleic acid binding"/>
    <property type="evidence" value="ECO:0007669"/>
    <property type="project" value="InterPro"/>
</dbReference>
<dbReference type="AlphaFoldDB" id="A0A7G8PVB7"/>
<protein>
    <submittedName>
        <fullName evidence="7">S1/P1 Nuclease</fullName>
    </submittedName>
</protein>
<evidence type="ECO:0000313" key="7">
    <source>
        <dbReference type="EMBL" id="QNJ98283.1"/>
    </source>
</evidence>
<dbReference type="InterPro" id="IPR003154">
    <property type="entry name" value="S1/P1nuclease"/>
</dbReference>
<dbReference type="GO" id="GO:0046872">
    <property type="term" value="F:metal ion binding"/>
    <property type="evidence" value="ECO:0007669"/>
    <property type="project" value="UniProtKB-KW"/>
</dbReference>
<dbReference type="PANTHER" id="PTHR33146">
    <property type="entry name" value="ENDONUCLEASE 4"/>
    <property type="match status" value="1"/>
</dbReference>
<keyword evidence="6" id="KW-0325">Glycoprotein</keyword>
<evidence type="ECO:0000313" key="8">
    <source>
        <dbReference type="Proteomes" id="UP000515514"/>
    </source>
</evidence>
<proteinExistence type="predicted"/>
<dbReference type="Pfam" id="PF02265">
    <property type="entry name" value="S1-P1_nuclease"/>
    <property type="match status" value="1"/>
</dbReference>
<evidence type="ECO:0000256" key="3">
    <source>
        <dbReference type="ARBA" id="ARBA00022759"/>
    </source>
</evidence>
<gene>
    <name evidence="7" type="ORF">ALE3EI_1732</name>
</gene>
<keyword evidence="1" id="KW-0540">Nuclease</keyword>
<evidence type="ECO:0000256" key="5">
    <source>
        <dbReference type="ARBA" id="ARBA00023157"/>
    </source>
</evidence>
<dbReference type="GO" id="GO:0006308">
    <property type="term" value="P:DNA catabolic process"/>
    <property type="evidence" value="ECO:0007669"/>
    <property type="project" value="InterPro"/>
</dbReference>
<dbReference type="Proteomes" id="UP000515514">
    <property type="component" value="Chromosome"/>
</dbReference>